<keyword evidence="4 15" id="KW-0732">Signal</keyword>
<evidence type="ECO:0000256" key="12">
    <source>
        <dbReference type="ARBA" id="ARBA00048766"/>
    </source>
</evidence>
<dbReference type="Gene3D" id="2.160.20.10">
    <property type="entry name" value="Single-stranded right-handed beta-helix, Pectin lyase-like"/>
    <property type="match status" value="1"/>
</dbReference>
<dbReference type="PROSITE" id="PS00502">
    <property type="entry name" value="POLYGALACTURONASE"/>
    <property type="match status" value="1"/>
</dbReference>
<dbReference type="GO" id="GO:0005576">
    <property type="term" value="C:extracellular region"/>
    <property type="evidence" value="ECO:0007669"/>
    <property type="project" value="UniProtKB-SubCell"/>
</dbReference>
<dbReference type="Proteomes" id="UP000651452">
    <property type="component" value="Unassembled WGS sequence"/>
</dbReference>
<evidence type="ECO:0000256" key="6">
    <source>
        <dbReference type="ARBA" id="ARBA00022801"/>
    </source>
</evidence>
<comment type="similarity">
    <text evidence="2 14">Belongs to the glycosyl hydrolase 28 family.</text>
</comment>
<keyword evidence="9 14" id="KW-0326">Glycosidase</keyword>
<keyword evidence="17" id="KW-1185">Reference proteome</keyword>
<dbReference type="OrthoDB" id="187139at2759"/>
<dbReference type="AlphaFoldDB" id="A0A8H7IVA7"/>
<dbReference type="InterPro" id="IPR000743">
    <property type="entry name" value="Glyco_hydro_28"/>
</dbReference>
<feature type="signal peptide" evidence="15">
    <location>
        <begin position="1"/>
        <end position="23"/>
    </location>
</feature>
<proteinExistence type="inferred from homology"/>
<dbReference type="SUPFAM" id="SSF51126">
    <property type="entry name" value="Pectin lyase-like"/>
    <property type="match status" value="1"/>
</dbReference>
<gene>
    <name evidence="16" type="ORF">EKO04_010719</name>
</gene>
<comment type="caution">
    <text evidence="16">The sequence shown here is derived from an EMBL/GenBank/DDBJ whole genome shotgun (WGS) entry which is preliminary data.</text>
</comment>
<keyword evidence="7" id="KW-1015">Disulfide bond</keyword>
<dbReference type="GO" id="GO:0071555">
    <property type="term" value="P:cell wall organization"/>
    <property type="evidence" value="ECO:0007669"/>
    <property type="project" value="UniProtKB-KW"/>
</dbReference>
<evidence type="ECO:0000256" key="1">
    <source>
        <dbReference type="ARBA" id="ARBA00004613"/>
    </source>
</evidence>
<accession>A0A8H7IVA7</accession>
<dbReference type="EMBL" id="RZGK01000021">
    <property type="protein sequence ID" value="KAF9691340.1"/>
    <property type="molecule type" value="Genomic_DNA"/>
</dbReference>
<organism evidence="16 17">
    <name type="scientific">Ascochyta lentis</name>
    <dbReference type="NCBI Taxonomy" id="205686"/>
    <lineage>
        <taxon>Eukaryota</taxon>
        <taxon>Fungi</taxon>
        <taxon>Dikarya</taxon>
        <taxon>Ascomycota</taxon>
        <taxon>Pezizomycotina</taxon>
        <taxon>Dothideomycetes</taxon>
        <taxon>Pleosporomycetidae</taxon>
        <taxon>Pleosporales</taxon>
        <taxon>Pleosporineae</taxon>
        <taxon>Didymellaceae</taxon>
        <taxon>Ascochyta</taxon>
    </lineage>
</organism>
<reference evidence="16" key="2">
    <citation type="submission" date="2020-09" db="EMBL/GenBank/DDBJ databases">
        <title>Reference genome assembly for Australian Ascochyta lentis isolate Al4.</title>
        <authorList>
            <person name="Lee R.C."/>
            <person name="Farfan-Caceres L.M."/>
            <person name="Debler J.W."/>
            <person name="Williams A.H."/>
            <person name="Henares B.M."/>
        </authorList>
    </citation>
    <scope>NUCLEOTIDE SEQUENCE</scope>
    <source>
        <strain evidence="16">Al4</strain>
    </source>
</reference>
<evidence type="ECO:0000313" key="16">
    <source>
        <dbReference type="EMBL" id="KAF9691340.1"/>
    </source>
</evidence>
<evidence type="ECO:0000256" key="4">
    <source>
        <dbReference type="ARBA" id="ARBA00022729"/>
    </source>
</evidence>
<evidence type="ECO:0000256" key="9">
    <source>
        <dbReference type="ARBA" id="ARBA00023295"/>
    </source>
</evidence>
<dbReference type="EC" id="3.2.1.67" evidence="11"/>
<protein>
    <recommendedName>
        <fullName evidence="11">galacturonan 1,4-alpha-galacturonidase</fullName>
        <ecNumber evidence="11">3.2.1.67</ecNumber>
    </recommendedName>
</protein>
<evidence type="ECO:0000256" key="7">
    <source>
        <dbReference type="ARBA" id="ARBA00023157"/>
    </source>
</evidence>
<dbReference type="PANTHER" id="PTHR31736">
    <property type="match status" value="1"/>
</dbReference>
<evidence type="ECO:0000256" key="5">
    <source>
        <dbReference type="ARBA" id="ARBA00022737"/>
    </source>
</evidence>
<dbReference type="InterPro" id="IPR012334">
    <property type="entry name" value="Pectin_lyas_fold"/>
</dbReference>
<keyword evidence="5" id="KW-0677">Repeat</keyword>
<evidence type="ECO:0000256" key="15">
    <source>
        <dbReference type="SAM" id="SignalP"/>
    </source>
</evidence>
<sequence>MAMSLVGLATPVTLSWLSKLVLSFAELPHLKDILKQMKMSIEAKRLSPDQRLVHEHEDTLTWTGKNIMLRKGTLALILAVIAEAIATSKAPTRPQITADPLQPSKAFPVSPPRHQTCFVEPSKKGGDDARSILNAFKKCNNGGTIVLDQQYTICTPLDLRFLKHVDVALTGTVKFCDDINHWLPRTFQFPFQDGSSWWLWGGEDINLYGLGTGTIDGNGQAWYDAHAANSSVKRPLLFVTDGWKGGSITGLKMRQSPNWHNLIANSSDILVSDIDIYSRSKSKNFAKNLDGWDTYRSDNLVIQNSYIDHDDDCVSFKPNSTNIIVQGLVCNSSHGISVGSLGQYPGVFDTVENLYIYNISMSNATDGARLKVWPGANVKKPEGWIGGGGEGRVRNVTYERFFNDNNDGAIKIDQCYGAVSAAECEADPSKVILTDIVFKDIWGKTSKKSDPVVGSLICSSEDSCDNIRAVNVTVTAPSGKSPKWSCRNMDEELLELSGVGCVAA</sequence>
<name>A0A8H7IVA7_9PLEO</name>
<reference evidence="16" key="1">
    <citation type="submission" date="2018-12" db="EMBL/GenBank/DDBJ databases">
        <authorList>
            <person name="Syme R.A."/>
            <person name="Farfan-Caceres L."/>
            <person name="Lichtenzveig J."/>
        </authorList>
    </citation>
    <scope>NUCLEOTIDE SEQUENCE</scope>
    <source>
        <strain evidence="16">Al4</strain>
    </source>
</reference>
<evidence type="ECO:0000313" key="17">
    <source>
        <dbReference type="Proteomes" id="UP000651452"/>
    </source>
</evidence>
<dbReference type="Pfam" id="PF00295">
    <property type="entry name" value="Glyco_hydro_28"/>
    <property type="match status" value="1"/>
</dbReference>
<dbReference type="GO" id="GO:0005975">
    <property type="term" value="P:carbohydrate metabolic process"/>
    <property type="evidence" value="ECO:0007669"/>
    <property type="project" value="InterPro"/>
</dbReference>
<dbReference type="GO" id="GO:0004650">
    <property type="term" value="F:polygalacturonase activity"/>
    <property type="evidence" value="ECO:0007669"/>
    <property type="project" value="InterPro"/>
</dbReference>
<comment type="catalytic activity">
    <reaction evidence="12">
        <text>[(1-&gt;4)-alpha-D-galacturonosyl](n) + H2O = alpha-D-galacturonate + [(1-&gt;4)-alpha-D-galacturonosyl](n-1)</text>
        <dbReference type="Rhea" id="RHEA:14117"/>
        <dbReference type="Rhea" id="RHEA-COMP:14570"/>
        <dbReference type="Rhea" id="RHEA-COMP:14572"/>
        <dbReference type="ChEBI" id="CHEBI:15377"/>
        <dbReference type="ChEBI" id="CHEBI:58658"/>
        <dbReference type="ChEBI" id="CHEBI:140523"/>
        <dbReference type="EC" id="3.2.1.67"/>
    </reaction>
</comment>
<keyword evidence="10" id="KW-0961">Cell wall biogenesis/degradation</keyword>
<evidence type="ECO:0000256" key="10">
    <source>
        <dbReference type="ARBA" id="ARBA00023316"/>
    </source>
</evidence>
<keyword evidence="3" id="KW-0964">Secreted</keyword>
<feature type="chain" id="PRO_5034303591" description="galacturonan 1,4-alpha-galacturonidase" evidence="15">
    <location>
        <begin position="24"/>
        <end position="504"/>
    </location>
</feature>
<comment type="subcellular location">
    <subcellularLocation>
        <location evidence="1">Secreted</location>
    </subcellularLocation>
</comment>
<evidence type="ECO:0000256" key="13">
    <source>
        <dbReference type="PROSITE-ProRule" id="PRU10052"/>
    </source>
</evidence>
<keyword evidence="6 14" id="KW-0378">Hydrolase</keyword>
<dbReference type="InterPro" id="IPR011050">
    <property type="entry name" value="Pectin_lyase_fold/virulence"/>
</dbReference>
<evidence type="ECO:0000256" key="8">
    <source>
        <dbReference type="ARBA" id="ARBA00023180"/>
    </source>
</evidence>
<evidence type="ECO:0000256" key="2">
    <source>
        <dbReference type="ARBA" id="ARBA00008834"/>
    </source>
</evidence>
<evidence type="ECO:0000256" key="3">
    <source>
        <dbReference type="ARBA" id="ARBA00022525"/>
    </source>
</evidence>
<dbReference type="PANTHER" id="PTHR31736:SF14">
    <property type="entry name" value="EXOPOLYGALACTURONASE X-1-RELATED"/>
    <property type="match status" value="1"/>
</dbReference>
<evidence type="ECO:0000256" key="14">
    <source>
        <dbReference type="RuleBase" id="RU361169"/>
    </source>
</evidence>
<evidence type="ECO:0000256" key="11">
    <source>
        <dbReference type="ARBA" id="ARBA00038933"/>
    </source>
</evidence>
<dbReference type="GO" id="GO:0047911">
    <property type="term" value="F:galacturan 1,4-alpha-galacturonidase activity"/>
    <property type="evidence" value="ECO:0007669"/>
    <property type="project" value="UniProtKB-EC"/>
</dbReference>
<keyword evidence="8" id="KW-0325">Glycoprotein</keyword>
<feature type="active site" evidence="13">
    <location>
        <position position="334"/>
    </location>
</feature>